<dbReference type="RefSeq" id="WP_345100031.1">
    <property type="nucleotide sequence ID" value="NZ_BAABGS010000073.1"/>
</dbReference>
<gene>
    <name evidence="3" type="ORF">ACFSMZ_01145</name>
</gene>
<keyword evidence="4" id="KW-1185">Reference proteome</keyword>
<dbReference type="Pfam" id="PF01402">
    <property type="entry name" value="RHH_1"/>
    <property type="match status" value="1"/>
</dbReference>
<dbReference type="Proteomes" id="UP001597373">
    <property type="component" value="Unassembled WGS sequence"/>
</dbReference>
<evidence type="ECO:0000313" key="3">
    <source>
        <dbReference type="EMBL" id="MFD2258375.1"/>
    </source>
</evidence>
<dbReference type="InterPro" id="IPR010985">
    <property type="entry name" value="Ribbon_hlx_hlx"/>
</dbReference>
<reference evidence="4" key="1">
    <citation type="journal article" date="2019" name="Int. J. Syst. Evol. Microbiol.">
        <title>The Global Catalogue of Microorganisms (GCM) 10K type strain sequencing project: providing services to taxonomists for standard genome sequencing and annotation.</title>
        <authorList>
            <consortium name="The Broad Institute Genomics Platform"/>
            <consortium name="The Broad Institute Genome Sequencing Center for Infectious Disease"/>
            <person name="Wu L."/>
            <person name="Ma J."/>
        </authorList>
    </citation>
    <scope>NUCLEOTIDE SEQUENCE [LARGE SCALE GENOMIC DNA]</scope>
    <source>
        <strain evidence="4">KCTC 23707</strain>
    </source>
</reference>
<organism evidence="3 4">
    <name type="scientific">Chelativorans composti</name>
    <dbReference type="NCBI Taxonomy" id="768533"/>
    <lineage>
        <taxon>Bacteria</taxon>
        <taxon>Pseudomonadati</taxon>
        <taxon>Pseudomonadota</taxon>
        <taxon>Alphaproteobacteria</taxon>
        <taxon>Hyphomicrobiales</taxon>
        <taxon>Phyllobacteriaceae</taxon>
        <taxon>Chelativorans</taxon>
    </lineage>
</organism>
<evidence type="ECO:0000313" key="4">
    <source>
        <dbReference type="Proteomes" id="UP001597373"/>
    </source>
</evidence>
<evidence type="ECO:0000259" key="2">
    <source>
        <dbReference type="Pfam" id="PF01402"/>
    </source>
</evidence>
<evidence type="ECO:0000256" key="1">
    <source>
        <dbReference type="SAM" id="MobiDB-lite"/>
    </source>
</evidence>
<dbReference type="EMBL" id="JBHUIR010000005">
    <property type="protein sequence ID" value="MFD2258375.1"/>
    <property type="molecule type" value="Genomic_DNA"/>
</dbReference>
<feature type="compositionally biased region" description="Basic and acidic residues" evidence="1">
    <location>
        <begin position="54"/>
        <end position="67"/>
    </location>
</feature>
<dbReference type="SUPFAM" id="SSF47598">
    <property type="entry name" value="Ribbon-helix-helix"/>
    <property type="match status" value="1"/>
</dbReference>
<dbReference type="CDD" id="cd22231">
    <property type="entry name" value="RHH_NikR_HicB-like"/>
    <property type="match status" value="1"/>
</dbReference>
<dbReference type="InterPro" id="IPR013321">
    <property type="entry name" value="Arc_rbn_hlx_hlx"/>
</dbReference>
<accession>A0ABW5DD19</accession>
<sequence>MSEASEIRDGKTLSIEIDPATLDALDRLIDGHTISSRPDAIRFILKRWLEENQKIDVTDQEGTRPEDLNASNDD</sequence>
<feature type="domain" description="Ribbon-helix-helix protein CopG" evidence="2">
    <location>
        <begin position="11"/>
        <end position="51"/>
    </location>
</feature>
<name>A0ABW5DD19_9HYPH</name>
<protein>
    <submittedName>
        <fullName evidence="3">Ribbon-helix-helix domain-containing protein</fullName>
    </submittedName>
</protein>
<feature type="region of interest" description="Disordered" evidence="1">
    <location>
        <begin position="54"/>
        <end position="74"/>
    </location>
</feature>
<comment type="caution">
    <text evidence="3">The sequence shown here is derived from an EMBL/GenBank/DDBJ whole genome shotgun (WGS) entry which is preliminary data.</text>
</comment>
<dbReference type="InterPro" id="IPR002145">
    <property type="entry name" value="CopG"/>
</dbReference>
<proteinExistence type="predicted"/>
<dbReference type="Gene3D" id="1.10.1220.10">
    <property type="entry name" value="Met repressor-like"/>
    <property type="match status" value="1"/>
</dbReference>